<organism evidence="3 4">
    <name type="scientific">Xanthocytophaga flava</name>
    <dbReference type="NCBI Taxonomy" id="3048013"/>
    <lineage>
        <taxon>Bacteria</taxon>
        <taxon>Pseudomonadati</taxon>
        <taxon>Bacteroidota</taxon>
        <taxon>Cytophagia</taxon>
        <taxon>Cytophagales</taxon>
        <taxon>Rhodocytophagaceae</taxon>
        <taxon>Xanthocytophaga</taxon>
    </lineage>
</organism>
<evidence type="ECO:0000313" key="3">
    <source>
        <dbReference type="EMBL" id="MDJ1483487.1"/>
    </source>
</evidence>
<evidence type="ECO:0000259" key="2">
    <source>
        <dbReference type="PROSITE" id="PS50093"/>
    </source>
</evidence>
<dbReference type="PROSITE" id="PS50093">
    <property type="entry name" value="PKD"/>
    <property type="match status" value="1"/>
</dbReference>
<protein>
    <submittedName>
        <fullName evidence="3">PKD domain-containing protein</fullName>
    </submittedName>
</protein>
<sequence>MKKVFKFLCLVLLIACSNNDPQPDPIAKFTAVVQGSQIPATVVFTNVSENADSYEWDFGDGEGSVEKDPTHVYNKSGQYIVSLIAIRGNKKSNPYTSSSFKFTGTTTPPTTNPSSGCGTHNGKPLYKGPQGGCYYINSNGNKTYVDRSECKC</sequence>
<dbReference type="RefSeq" id="WP_313983405.1">
    <property type="nucleotide sequence ID" value="NZ_JASJOS010000011.1"/>
</dbReference>
<reference evidence="3" key="1">
    <citation type="submission" date="2023-05" db="EMBL/GenBank/DDBJ databases">
        <authorList>
            <person name="Zhang X."/>
        </authorList>
    </citation>
    <scope>NUCLEOTIDE SEQUENCE</scope>
    <source>
        <strain evidence="3">YF14B1</strain>
    </source>
</reference>
<dbReference type="InterPro" id="IPR000601">
    <property type="entry name" value="PKD_dom"/>
</dbReference>
<dbReference type="Pfam" id="PF18911">
    <property type="entry name" value="PKD_4"/>
    <property type="match status" value="1"/>
</dbReference>
<dbReference type="SMART" id="SM00089">
    <property type="entry name" value="PKD"/>
    <property type="match status" value="1"/>
</dbReference>
<comment type="caution">
    <text evidence="3">The sequence shown here is derived from an EMBL/GenBank/DDBJ whole genome shotgun (WGS) entry which is preliminary data.</text>
</comment>
<proteinExistence type="predicted"/>
<dbReference type="InterPro" id="IPR013783">
    <property type="entry name" value="Ig-like_fold"/>
</dbReference>
<feature type="domain" description="PKD" evidence="2">
    <location>
        <begin position="53"/>
        <end position="85"/>
    </location>
</feature>
<name>A0AAE3QQ89_9BACT</name>
<dbReference type="Proteomes" id="UP001241110">
    <property type="component" value="Unassembled WGS sequence"/>
</dbReference>
<dbReference type="InterPro" id="IPR035986">
    <property type="entry name" value="PKD_dom_sf"/>
</dbReference>
<feature type="region of interest" description="Disordered" evidence="1">
    <location>
        <begin position="99"/>
        <end position="121"/>
    </location>
</feature>
<dbReference type="CDD" id="cd00146">
    <property type="entry name" value="PKD"/>
    <property type="match status" value="1"/>
</dbReference>
<evidence type="ECO:0000256" key="1">
    <source>
        <dbReference type="SAM" id="MobiDB-lite"/>
    </source>
</evidence>
<gene>
    <name evidence="3" type="ORF">QNI16_23515</name>
</gene>
<dbReference type="Gene3D" id="2.60.40.10">
    <property type="entry name" value="Immunoglobulins"/>
    <property type="match status" value="1"/>
</dbReference>
<feature type="compositionally biased region" description="Low complexity" evidence="1">
    <location>
        <begin position="99"/>
        <end position="118"/>
    </location>
</feature>
<accession>A0AAE3QQ89</accession>
<dbReference type="EMBL" id="JASJOS010000011">
    <property type="protein sequence ID" value="MDJ1483487.1"/>
    <property type="molecule type" value="Genomic_DNA"/>
</dbReference>
<dbReference type="SUPFAM" id="SSF49299">
    <property type="entry name" value="PKD domain"/>
    <property type="match status" value="1"/>
</dbReference>
<dbReference type="AlphaFoldDB" id="A0AAE3QQ89"/>
<evidence type="ECO:0000313" key="4">
    <source>
        <dbReference type="Proteomes" id="UP001241110"/>
    </source>
</evidence>
<dbReference type="InterPro" id="IPR022409">
    <property type="entry name" value="PKD/Chitinase_dom"/>
</dbReference>